<comment type="caution">
    <text evidence="3">The sequence shown here is derived from an EMBL/GenBank/DDBJ whole genome shotgun (WGS) entry which is preliminary data.</text>
</comment>
<evidence type="ECO:0000259" key="2">
    <source>
        <dbReference type="SMART" id="SM00731"/>
    </source>
</evidence>
<dbReference type="InterPro" id="IPR035240">
    <property type="entry name" value="SprT_Zn_ribbon"/>
</dbReference>
<gene>
    <name evidence="3" type="ORF">N7494_009163</name>
</gene>
<dbReference type="InterPro" id="IPR006640">
    <property type="entry name" value="SprT-like_domain"/>
</dbReference>
<dbReference type="GO" id="GO:0006950">
    <property type="term" value="P:response to stress"/>
    <property type="evidence" value="ECO:0007669"/>
    <property type="project" value="UniProtKB-ARBA"/>
</dbReference>
<dbReference type="PANTHER" id="PTHR23099:SF0">
    <property type="entry name" value="GERM CELL NUCLEAR ACIDIC PROTEIN"/>
    <property type="match status" value="1"/>
</dbReference>
<dbReference type="PANTHER" id="PTHR23099">
    <property type="entry name" value="TRANSCRIPTIONAL REGULATOR"/>
    <property type="match status" value="1"/>
</dbReference>
<evidence type="ECO:0000313" key="3">
    <source>
        <dbReference type="EMBL" id="KAJ5532611.1"/>
    </source>
</evidence>
<evidence type="ECO:0000256" key="1">
    <source>
        <dbReference type="SAM" id="MobiDB-lite"/>
    </source>
</evidence>
<feature type="region of interest" description="Disordered" evidence="1">
    <location>
        <begin position="1"/>
        <end position="94"/>
    </location>
</feature>
<dbReference type="Proteomes" id="UP001220324">
    <property type="component" value="Unassembled WGS sequence"/>
</dbReference>
<organism evidence="3 4">
    <name type="scientific">Penicillium frequentans</name>
    <dbReference type="NCBI Taxonomy" id="3151616"/>
    <lineage>
        <taxon>Eukaryota</taxon>
        <taxon>Fungi</taxon>
        <taxon>Dikarya</taxon>
        <taxon>Ascomycota</taxon>
        <taxon>Pezizomycotina</taxon>
        <taxon>Eurotiomycetes</taxon>
        <taxon>Eurotiomycetidae</taxon>
        <taxon>Eurotiales</taxon>
        <taxon>Aspergillaceae</taxon>
        <taxon>Penicillium</taxon>
    </lineage>
</organism>
<dbReference type="SMART" id="SM00731">
    <property type="entry name" value="SprT"/>
    <property type="match status" value="1"/>
</dbReference>
<dbReference type="EMBL" id="JAQIZZ010000007">
    <property type="protein sequence ID" value="KAJ5532611.1"/>
    <property type="molecule type" value="Genomic_DNA"/>
</dbReference>
<feature type="compositionally biased region" description="Polar residues" evidence="1">
    <location>
        <begin position="1"/>
        <end position="14"/>
    </location>
</feature>
<feature type="compositionally biased region" description="Polar residues" evidence="1">
    <location>
        <begin position="297"/>
        <end position="311"/>
    </location>
</feature>
<feature type="domain" description="SprT-like" evidence="2">
    <location>
        <begin position="455"/>
        <end position="635"/>
    </location>
</feature>
<feature type="region of interest" description="Disordered" evidence="1">
    <location>
        <begin position="199"/>
        <end position="364"/>
    </location>
</feature>
<feature type="compositionally biased region" description="Low complexity" evidence="1">
    <location>
        <begin position="155"/>
        <end position="170"/>
    </location>
</feature>
<evidence type="ECO:0000313" key="4">
    <source>
        <dbReference type="Proteomes" id="UP001220324"/>
    </source>
</evidence>
<name>A0AAD6GCK4_9EURO</name>
<dbReference type="Pfam" id="PF17283">
    <property type="entry name" value="Zn_ribbon_SprT"/>
    <property type="match status" value="1"/>
</dbReference>
<feature type="compositionally biased region" description="Basic and acidic residues" evidence="1">
    <location>
        <begin position="346"/>
        <end position="361"/>
    </location>
</feature>
<feature type="compositionally biased region" description="Basic residues" evidence="1">
    <location>
        <begin position="226"/>
        <end position="236"/>
    </location>
</feature>
<dbReference type="GO" id="GO:0005634">
    <property type="term" value="C:nucleus"/>
    <property type="evidence" value="ECO:0007669"/>
    <property type="project" value="TreeGrafter"/>
</dbReference>
<dbReference type="AlphaFoldDB" id="A0AAD6GCK4"/>
<feature type="compositionally biased region" description="Low complexity" evidence="1">
    <location>
        <begin position="403"/>
        <end position="415"/>
    </location>
</feature>
<feature type="region of interest" description="Disordered" evidence="1">
    <location>
        <begin position="394"/>
        <end position="438"/>
    </location>
</feature>
<keyword evidence="4" id="KW-1185">Reference proteome</keyword>
<protein>
    <recommendedName>
        <fullName evidence="2">SprT-like domain-containing protein</fullName>
    </recommendedName>
</protein>
<sequence>MARLNTAKSQTLNGSPRKACLTTKASQSPASPVSRDLGFGTRSSGGSTQKQKKDSGTFFDIFSDEDQSFENTGLEGDQSSSSITPRKQKKTRTLKLARTNSLLLPLQQRPRQRPIVKLETDDYEKENDLTEYGTDTNSPTMSPAPPRSPIRRNAARTAARTPKANTTTRTFSNLSPEVGSEDVGDNSFASLDDFVVSDNEELSYHETSDSETEVQKNPTPSPPPKSARKRLIRGRRPGFDLNQKVDRNSSPSYPLRLDVKLPDSVKLPSSPPVNPKQAFQDDLDLSARLEDLEVNGDNESTSQMEVGSTPSIIELDLSPPTLKPTSKGPQTPPSSPSRKRFLGSPTKEKFRIPPTPHRESTDAFWSQDLTNDWVDQHSPRKDKTPERSVIELLQDFDDSDNEGSSQDTTSTGSDSMARVPAKEAKTPSKTALKKAETEARKAAKARRLSFDNKKADFAKTFFHVLDHAVAGGKVSQLAEKTGGVEIVWSKTLQKTAGRAHWRGIKTKDSNGRQIPGSIVHHATIELAERIIDDEYRLLNTLAHEYCHLANYMVSNCHDNPHGGSFKLWGKKCAEALKDHPIYGGQINVTTKHSYKIDYKYVWACVSCDQTYGRHSKSIDPTRVRCGACKNKIEQIKPKPRNVSPRKNPGTPFQKKTVDDVTRDFGRFVL</sequence>
<reference evidence="3 4" key="1">
    <citation type="journal article" date="2023" name="IMA Fungus">
        <title>Comparative genomic study of the Penicillium genus elucidates a diverse pangenome and 15 lateral gene transfer events.</title>
        <authorList>
            <person name="Petersen C."/>
            <person name="Sorensen T."/>
            <person name="Nielsen M.R."/>
            <person name="Sondergaard T.E."/>
            <person name="Sorensen J.L."/>
            <person name="Fitzpatrick D.A."/>
            <person name="Frisvad J.C."/>
            <person name="Nielsen K.L."/>
        </authorList>
    </citation>
    <scope>NUCLEOTIDE SEQUENCE [LARGE SCALE GENOMIC DNA]</scope>
    <source>
        <strain evidence="3 4">IBT 35679</strain>
    </source>
</reference>
<proteinExistence type="predicted"/>
<dbReference type="Pfam" id="PF10263">
    <property type="entry name" value="SprT-like"/>
    <property type="match status" value="1"/>
</dbReference>
<feature type="region of interest" description="Disordered" evidence="1">
    <location>
        <begin position="119"/>
        <end position="187"/>
    </location>
</feature>
<accession>A0AAD6GCK4</accession>